<evidence type="ECO:0000313" key="2">
    <source>
        <dbReference type="EMBL" id="MBB6569133.1"/>
    </source>
</evidence>
<protein>
    <submittedName>
        <fullName evidence="3">Uncharacterized protein</fullName>
    </submittedName>
</protein>
<evidence type="ECO:0000313" key="4">
    <source>
        <dbReference type="Proteomes" id="UP000534306"/>
    </source>
</evidence>
<feature type="region of interest" description="Disordered" evidence="1">
    <location>
        <begin position="148"/>
        <end position="171"/>
    </location>
</feature>
<evidence type="ECO:0000313" key="3">
    <source>
        <dbReference type="EMBL" id="NOL41025.1"/>
    </source>
</evidence>
<dbReference type="EMBL" id="JABJRC010000002">
    <property type="protein sequence ID" value="NOL41025.1"/>
    <property type="molecule type" value="Genomic_DNA"/>
</dbReference>
<reference evidence="2 5" key="2">
    <citation type="submission" date="2020-08" db="EMBL/GenBank/DDBJ databases">
        <title>Sequencing the genomes of 1000 actinobacteria strains.</title>
        <authorList>
            <person name="Klenk H.-P."/>
        </authorList>
    </citation>
    <scope>NUCLEOTIDE SEQUENCE [LARGE SCALE GENOMIC DNA]</scope>
    <source>
        <strain evidence="2 5">DSM 15626</strain>
    </source>
</reference>
<dbReference type="EMBL" id="JACHKF010000001">
    <property type="protein sequence ID" value="MBB6569133.1"/>
    <property type="molecule type" value="Genomic_DNA"/>
</dbReference>
<comment type="caution">
    <text evidence="3">The sequence shown here is derived from an EMBL/GenBank/DDBJ whole genome shotgun (WGS) entry which is preliminary data.</text>
</comment>
<organism evidence="3 4">
    <name type="scientific">Kribbella sandramycini</name>
    <dbReference type="NCBI Taxonomy" id="60450"/>
    <lineage>
        <taxon>Bacteria</taxon>
        <taxon>Bacillati</taxon>
        <taxon>Actinomycetota</taxon>
        <taxon>Actinomycetes</taxon>
        <taxon>Propionibacteriales</taxon>
        <taxon>Kribbellaceae</taxon>
        <taxon>Kribbella</taxon>
    </lineage>
</organism>
<sequence>MLVAVGAAAFLGGPVFVSDHPSGLRAVAEVAVDDELREVNRCLAKFDVVMYRGADGRYRIHGDINRIQDIVFSPCRAAFPPGARKDLDTFFATEVDFRIARCLRARGVDAVIDLKEGPGIEINGKPPAKQVLDDCFAEVYDWYRIPPEQRPAEDLPEPLPRSIGVGEKPAN</sequence>
<name>A0A7Y4KYI6_9ACTN</name>
<gene>
    <name evidence="2" type="ORF">HNR71_004770</name>
    <name evidence="3" type="ORF">HPO96_12285</name>
</gene>
<evidence type="ECO:0000256" key="1">
    <source>
        <dbReference type="SAM" id="MobiDB-lite"/>
    </source>
</evidence>
<reference evidence="3 4" key="1">
    <citation type="submission" date="2020-05" db="EMBL/GenBank/DDBJ databases">
        <title>Genome sequence of Kribbella sandramycini ATCC 39419.</title>
        <authorList>
            <person name="Maclea K.S."/>
            <person name="Fair J.L."/>
        </authorList>
    </citation>
    <scope>NUCLEOTIDE SEQUENCE [LARGE SCALE GENOMIC DNA]</scope>
    <source>
        <strain evidence="3 4">ATCC 39419</strain>
    </source>
</reference>
<keyword evidence="4" id="KW-1185">Reference proteome</keyword>
<accession>A0A7Y4KYI6</accession>
<dbReference type="Proteomes" id="UP000534306">
    <property type="component" value="Unassembled WGS sequence"/>
</dbReference>
<dbReference type="AlphaFoldDB" id="A0A7Y4KYI6"/>
<dbReference type="RefSeq" id="WP_171673480.1">
    <property type="nucleotide sequence ID" value="NZ_BAAAGT010000013.1"/>
</dbReference>
<evidence type="ECO:0000313" key="5">
    <source>
        <dbReference type="Proteomes" id="UP000553957"/>
    </source>
</evidence>
<dbReference type="Proteomes" id="UP000553957">
    <property type="component" value="Unassembled WGS sequence"/>
</dbReference>
<proteinExistence type="predicted"/>